<reference evidence="2" key="1">
    <citation type="submission" date="2014-01" db="EMBL/GenBank/DDBJ databases">
        <title>The Genome Sequence of Anopheles melas CM1001059_A (V2).</title>
        <authorList>
            <consortium name="The Broad Institute Genomics Platform"/>
            <person name="Neafsey D.E."/>
            <person name="Besansky N."/>
            <person name="Howell P."/>
            <person name="Walton C."/>
            <person name="Young S.K."/>
            <person name="Zeng Q."/>
            <person name="Gargeya S."/>
            <person name="Fitzgerald M."/>
            <person name="Haas B."/>
            <person name="Abouelleil A."/>
            <person name="Allen A.W."/>
            <person name="Alvarado L."/>
            <person name="Arachchi H.M."/>
            <person name="Berlin A.M."/>
            <person name="Chapman S.B."/>
            <person name="Gainer-Dewar J."/>
            <person name="Goldberg J."/>
            <person name="Griggs A."/>
            <person name="Gujja S."/>
            <person name="Hansen M."/>
            <person name="Howarth C."/>
            <person name="Imamovic A."/>
            <person name="Ireland A."/>
            <person name="Larimer J."/>
            <person name="McCowan C."/>
            <person name="Murphy C."/>
            <person name="Pearson M."/>
            <person name="Poon T.W."/>
            <person name="Priest M."/>
            <person name="Roberts A."/>
            <person name="Saif S."/>
            <person name="Shea T."/>
            <person name="Sisk P."/>
            <person name="Sykes S."/>
            <person name="Wortman J."/>
            <person name="Nusbaum C."/>
            <person name="Birren B."/>
        </authorList>
    </citation>
    <scope>NUCLEOTIDE SEQUENCE [LARGE SCALE GENOMIC DNA]</scope>
    <source>
        <strain evidence="2">CM1001059</strain>
    </source>
</reference>
<dbReference type="EnsemblMetazoa" id="AMEC010048-RA">
    <property type="protein sequence ID" value="AMEC010048-PA"/>
    <property type="gene ID" value="AMEC010048"/>
</dbReference>
<dbReference type="VEuPathDB" id="VectorBase:AMEC010048"/>
<sequence length="238" mass="26484">MHGLYPARHRKFFASERRFAFHISSLSCWLPTSSSYSGVSSVRTYISNFLCTADMSMCRPIWSISVKTGFHTRWLRSYFMKSVMLKAVPKLRSPAYARFQASCSSFALGSFTGNGPISSGLTMMNSSGPGSSSSVTSRTCFIHRIVLTLPKLRRSCRTTTSGIHQSILSCSGTSCGRSRRYSRCVTVAVRFAYDRTTRTIGMRSLVIHELTTSFTVTDSHRRWSRCACLVSASHTSSP</sequence>
<reference evidence="1" key="2">
    <citation type="submission" date="2020-05" db="UniProtKB">
        <authorList>
            <consortium name="EnsemblMetazoa"/>
        </authorList>
    </citation>
    <scope>IDENTIFICATION</scope>
    <source>
        <strain evidence="1">CM1001059</strain>
    </source>
</reference>
<proteinExistence type="predicted"/>
<dbReference type="Proteomes" id="UP000075902">
    <property type="component" value="Unassembled WGS sequence"/>
</dbReference>
<dbReference type="AlphaFoldDB" id="A0A182TXF5"/>
<accession>A0A182TXF5</accession>
<evidence type="ECO:0000313" key="1">
    <source>
        <dbReference type="EnsemblMetazoa" id="AMEC010048-PA"/>
    </source>
</evidence>
<evidence type="ECO:0000313" key="2">
    <source>
        <dbReference type="Proteomes" id="UP000075902"/>
    </source>
</evidence>
<name>A0A182TXF5_9DIPT</name>
<protein>
    <submittedName>
        <fullName evidence="1">Uncharacterized protein</fullName>
    </submittedName>
</protein>
<organism evidence="1 2">
    <name type="scientific">Anopheles melas</name>
    <dbReference type="NCBI Taxonomy" id="34690"/>
    <lineage>
        <taxon>Eukaryota</taxon>
        <taxon>Metazoa</taxon>
        <taxon>Ecdysozoa</taxon>
        <taxon>Arthropoda</taxon>
        <taxon>Hexapoda</taxon>
        <taxon>Insecta</taxon>
        <taxon>Pterygota</taxon>
        <taxon>Neoptera</taxon>
        <taxon>Endopterygota</taxon>
        <taxon>Diptera</taxon>
        <taxon>Nematocera</taxon>
        <taxon>Culicoidea</taxon>
        <taxon>Culicidae</taxon>
        <taxon>Anophelinae</taxon>
        <taxon>Anopheles</taxon>
    </lineage>
</organism>
<keyword evidence="2" id="KW-1185">Reference proteome</keyword>